<dbReference type="Proteomes" id="UP000236736">
    <property type="component" value="Unassembled WGS sequence"/>
</dbReference>
<feature type="domain" description="GP-PDE" evidence="1">
    <location>
        <begin position="62"/>
        <end position="303"/>
    </location>
</feature>
<dbReference type="InterPro" id="IPR030395">
    <property type="entry name" value="GP_PDE_dom"/>
</dbReference>
<reference evidence="3" key="1">
    <citation type="submission" date="2016-10" db="EMBL/GenBank/DDBJ databases">
        <authorList>
            <person name="Varghese N."/>
            <person name="Submissions S."/>
        </authorList>
    </citation>
    <scope>NUCLEOTIDE SEQUENCE [LARGE SCALE GENOMIC DNA]</scope>
    <source>
        <strain evidence="3">DSM 17298</strain>
    </source>
</reference>
<sequence>MKMSNYYLWITGLFIGLISCSSPKSKQHEVELDQSEQNSHQIQVNSLSDTEDFYTWTNDRIPMVSAHRGGPYPGYPENAIETFSNVLKFTPAIIELDVAMTKDSVLVLMHDDDLSRTTTGTGKVNEVTYEYIQSLFLEDNDGNLTDFKVPTLEEALIWSKGKALLTVDIKRSVPYEKVIEAVRKTKSEAQAALISYSFEAAKKLNRMAPELMLSVTIRNEEEIGRLEETGIPWNRVIAFTGVAERSVEFNRAIHDKGVFTILGTLGNLDKSAEARGDEMYISFVQKGADILATDRPIEAAKAIQTLAPKTSSKSKYFTHVD</sequence>
<dbReference type="EMBL" id="FNVR01000026">
    <property type="protein sequence ID" value="SEG33525.1"/>
    <property type="molecule type" value="Genomic_DNA"/>
</dbReference>
<organism evidence="2 3">
    <name type="scientific">Algoriphagus boritolerans DSM 17298 = JCM 18970</name>
    <dbReference type="NCBI Taxonomy" id="1120964"/>
    <lineage>
        <taxon>Bacteria</taxon>
        <taxon>Pseudomonadati</taxon>
        <taxon>Bacteroidota</taxon>
        <taxon>Cytophagia</taxon>
        <taxon>Cytophagales</taxon>
        <taxon>Cyclobacteriaceae</taxon>
        <taxon>Algoriphagus</taxon>
    </lineage>
</organism>
<dbReference type="PANTHER" id="PTHR46320:SF1">
    <property type="entry name" value="GLYCEROPHOSPHODIESTER PHOSPHODIESTERASE 1"/>
    <property type="match status" value="1"/>
</dbReference>
<dbReference type="GO" id="GO:0070291">
    <property type="term" value="P:N-acylethanolamine metabolic process"/>
    <property type="evidence" value="ECO:0007669"/>
    <property type="project" value="TreeGrafter"/>
</dbReference>
<dbReference type="Pfam" id="PF03009">
    <property type="entry name" value="GDPD"/>
    <property type="match status" value="1"/>
</dbReference>
<dbReference type="CDD" id="cd08566">
    <property type="entry name" value="GDPD_AtGDE_like"/>
    <property type="match status" value="1"/>
</dbReference>
<dbReference type="GO" id="GO:0005886">
    <property type="term" value="C:plasma membrane"/>
    <property type="evidence" value="ECO:0007669"/>
    <property type="project" value="TreeGrafter"/>
</dbReference>
<evidence type="ECO:0000313" key="2">
    <source>
        <dbReference type="EMBL" id="SEG33525.1"/>
    </source>
</evidence>
<dbReference type="GO" id="GO:0006644">
    <property type="term" value="P:phospholipid metabolic process"/>
    <property type="evidence" value="ECO:0007669"/>
    <property type="project" value="TreeGrafter"/>
</dbReference>
<dbReference type="OrthoDB" id="384721at2"/>
<dbReference type="InterPro" id="IPR017946">
    <property type="entry name" value="PLC-like_Pdiesterase_TIM-brl"/>
</dbReference>
<dbReference type="GO" id="GO:0008889">
    <property type="term" value="F:glycerophosphodiester phosphodiesterase activity"/>
    <property type="evidence" value="ECO:0007669"/>
    <property type="project" value="TreeGrafter"/>
</dbReference>
<dbReference type="SUPFAM" id="SSF51695">
    <property type="entry name" value="PLC-like phosphodiesterases"/>
    <property type="match status" value="1"/>
</dbReference>
<accession>A0A1H5ZCR7</accession>
<proteinExistence type="predicted"/>
<dbReference type="PROSITE" id="PS51257">
    <property type="entry name" value="PROKAR_LIPOPROTEIN"/>
    <property type="match status" value="1"/>
</dbReference>
<dbReference type="AlphaFoldDB" id="A0A1H5ZCR7"/>
<evidence type="ECO:0000313" key="3">
    <source>
        <dbReference type="Proteomes" id="UP000236736"/>
    </source>
</evidence>
<dbReference type="PANTHER" id="PTHR46320">
    <property type="entry name" value="GLYCEROPHOSPHODIESTER PHOSPHODIESTERASE 1"/>
    <property type="match status" value="1"/>
</dbReference>
<dbReference type="RefSeq" id="WP_103926021.1">
    <property type="nucleotide sequence ID" value="NZ_FNVR01000026.1"/>
</dbReference>
<protein>
    <submittedName>
        <fullName evidence="2">Glycerophosphoryl diester phosphodiesterase</fullName>
    </submittedName>
</protein>
<dbReference type="Gene3D" id="3.20.20.190">
    <property type="entry name" value="Phosphatidylinositol (PI) phosphodiesterase"/>
    <property type="match status" value="1"/>
</dbReference>
<gene>
    <name evidence="2" type="ORF">SAMN03080598_03411</name>
</gene>
<dbReference type="PROSITE" id="PS51704">
    <property type="entry name" value="GP_PDE"/>
    <property type="match status" value="1"/>
</dbReference>
<dbReference type="GO" id="GO:0006580">
    <property type="term" value="P:ethanolamine metabolic process"/>
    <property type="evidence" value="ECO:0007669"/>
    <property type="project" value="TreeGrafter"/>
</dbReference>
<evidence type="ECO:0000259" key="1">
    <source>
        <dbReference type="PROSITE" id="PS51704"/>
    </source>
</evidence>
<keyword evidence="3" id="KW-1185">Reference proteome</keyword>
<name>A0A1H5ZCR7_9BACT</name>
<dbReference type="STRING" id="1120964.GCA_001313265_05477"/>